<organism evidence="1 2">
    <name type="scientific">Seminavis robusta</name>
    <dbReference type="NCBI Taxonomy" id="568900"/>
    <lineage>
        <taxon>Eukaryota</taxon>
        <taxon>Sar</taxon>
        <taxon>Stramenopiles</taxon>
        <taxon>Ochrophyta</taxon>
        <taxon>Bacillariophyta</taxon>
        <taxon>Bacillariophyceae</taxon>
        <taxon>Bacillariophycidae</taxon>
        <taxon>Naviculales</taxon>
        <taxon>Naviculaceae</taxon>
        <taxon>Seminavis</taxon>
    </lineage>
</organism>
<comment type="caution">
    <text evidence="1">The sequence shown here is derived from an EMBL/GenBank/DDBJ whole genome shotgun (WGS) entry which is preliminary data.</text>
</comment>
<dbReference type="EMBL" id="CAICTM010000288">
    <property type="protein sequence ID" value="CAB9507023.1"/>
    <property type="molecule type" value="Genomic_DNA"/>
</dbReference>
<keyword evidence="2" id="KW-1185">Reference proteome</keyword>
<gene>
    <name evidence="1" type="ORF">SEMRO_289_G109040.1</name>
</gene>
<sequence length="255" mass="28152">MPTVEAPTGSPRVGALTKLPEDVLAVGLRNDKKRFFVPSGDNSFAGIAYQNVMIDSGCNSLLLPFPQDGISALTAFQTNEFFWEISWSAGVGVINPPSLLIYCQETNEDVGNLVLADRQVVPLKMLRFHLGSASARTLLDSGILVAAEATKLEQFLADLDPRVSDERNCVLLGQAVFSQVFSLQAGKLLLIAKRGYFPVKEDFRAAWSVIRSFEGQGLMPNNFHDLDDEDHNGDIISAWSDEFEGENWEQGYYKD</sequence>
<protein>
    <submittedName>
        <fullName evidence="1">Uncharacterized protein</fullName>
    </submittedName>
</protein>
<dbReference type="AlphaFoldDB" id="A0A9N8H9S0"/>
<dbReference type="Proteomes" id="UP001153069">
    <property type="component" value="Unassembled WGS sequence"/>
</dbReference>
<proteinExistence type="predicted"/>
<evidence type="ECO:0000313" key="2">
    <source>
        <dbReference type="Proteomes" id="UP001153069"/>
    </source>
</evidence>
<reference evidence="1" key="1">
    <citation type="submission" date="2020-06" db="EMBL/GenBank/DDBJ databases">
        <authorList>
            <consortium name="Plant Systems Biology data submission"/>
        </authorList>
    </citation>
    <scope>NUCLEOTIDE SEQUENCE</scope>
    <source>
        <strain evidence="1">D6</strain>
    </source>
</reference>
<accession>A0A9N8H9S0</accession>
<dbReference type="OrthoDB" id="10026611at2759"/>
<name>A0A9N8H9S0_9STRA</name>
<evidence type="ECO:0000313" key="1">
    <source>
        <dbReference type="EMBL" id="CAB9507023.1"/>
    </source>
</evidence>